<evidence type="ECO:0000313" key="2">
    <source>
        <dbReference type="Proteomes" id="UP000800036"/>
    </source>
</evidence>
<reference evidence="1" key="1">
    <citation type="journal article" date="2020" name="Stud. Mycol.">
        <title>101 Dothideomycetes genomes: a test case for predicting lifestyles and emergence of pathogens.</title>
        <authorList>
            <person name="Haridas S."/>
            <person name="Albert R."/>
            <person name="Binder M."/>
            <person name="Bloem J."/>
            <person name="Labutti K."/>
            <person name="Salamov A."/>
            <person name="Andreopoulos B."/>
            <person name="Baker S."/>
            <person name="Barry K."/>
            <person name="Bills G."/>
            <person name="Bluhm B."/>
            <person name="Cannon C."/>
            <person name="Castanera R."/>
            <person name="Culley D."/>
            <person name="Daum C."/>
            <person name="Ezra D."/>
            <person name="Gonzalez J."/>
            <person name="Henrissat B."/>
            <person name="Kuo A."/>
            <person name="Liang C."/>
            <person name="Lipzen A."/>
            <person name="Lutzoni F."/>
            <person name="Magnuson J."/>
            <person name="Mondo S."/>
            <person name="Nolan M."/>
            <person name="Ohm R."/>
            <person name="Pangilinan J."/>
            <person name="Park H.-J."/>
            <person name="Ramirez L."/>
            <person name="Alfaro M."/>
            <person name="Sun H."/>
            <person name="Tritt A."/>
            <person name="Yoshinaga Y."/>
            <person name="Zwiers L.-H."/>
            <person name="Turgeon B."/>
            <person name="Goodwin S."/>
            <person name="Spatafora J."/>
            <person name="Crous P."/>
            <person name="Grigoriev I."/>
        </authorList>
    </citation>
    <scope>NUCLEOTIDE SEQUENCE</scope>
    <source>
        <strain evidence="1">CBS 107.79</strain>
    </source>
</reference>
<protein>
    <submittedName>
        <fullName evidence="1">Uncharacterized protein</fullName>
    </submittedName>
</protein>
<keyword evidence="2" id="KW-1185">Reference proteome</keyword>
<dbReference type="AlphaFoldDB" id="A0A6A5USY0"/>
<dbReference type="EMBL" id="ML976800">
    <property type="protein sequence ID" value="KAF1964217.1"/>
    <property type="molecule type" value="Genomic_DNA"/>
</dbReference>
<gene>
    <name evidence="1" type="ORF">BU23DRAFT_575873</name>
</gene>
<name>A0A6A5USY0_9PLEO</name>
<organism evidence="1 2">
    <name type="scientific">Bimuria novae-zelandiae CBS 107.79</name>
    <dbReference type="NCBI Taxonomy" id="1447943"/>
    <lineage>
        <taxon>Eukaryota</taxon>
        <taxon>Fungi</taxon>
        <taxon>Dikarya</taxon>
        <taxon>Ascomycota</taxon>
        <taxon>Pezizomycotina</taxon>
        <taxon>Dothideomycetes</taxon>
        <taxon>Pleosporomycetidae</taxon>
        <taxon>Pleosporales</taxon>
        <taxon>Massarineae</taxon>
        <taxon>Didymosphaeriaceae</taxon>
        <taxon>Bimuria</taxon>
    </lineage>
</organism>
<proteinExistence type="predicted"/>
<evidence type="ECO:0000313" key="1">
    <source>
        <dbReference type="EMBL" id="KAF1964217.1"/>
    </source>
</evidence>
<accession>A0A6A5USY0</accession>
<sequence>MRTRSWNPVDRPHQRSLYDYFARLDVLLLSQEKLRYDVDSLLNDTESSPLDNERALNDLMFARSRIDRSLNNMRAEIEKVDLLSNANTMLVDKLYQIGGLEPDFEWLARLVPGMVPAATPQWSFWPSLRMMLETALISSANRNFPHQSLQIRYEYMEKTNAHGFTHPYYFAKLLGNGLNILVEAQGVYFFWREICVLVKLVEAMRGLVKKRWGE</sequence>
<dbReference type="Proteomes" id="UP000800036">
    <property type="component" value="Unassembled WGS sequence"/>
</dbReference>